<reference evidence="3 4" key="1">
    <citation type="journal article" date="2012" name="Eukaryot. Cell">
        <title>Draft genome sequence of CBS 2479, the standard type strain of Trichosporon asahii.</title>
        <authorList>
            <person name="Yang R.Y."/>
            <person name="Li H.T."/>
            <person name="Zhu H."/>
            <person name="Zhou G.P."/>
            <person name="Wang M."/>
            <person name="Wang L."/>
        </authorList>
    </citation>
    <scope>NUCLEOTIDE SEQUENCE [LARGE SCALE GENOMIC DNA]</scope>
    <source>
        <strain evidence="4">ATCC 90039 / CBS 2479 / JCM 2466 / KCTC 7840 / NCYC 2677 / UAMH 7654</strain>
    </source>
</reference>
<feature type="compositionally biased region" description="Basic and acidic residues" evidence="1">
    <location>
        <begin position="1"/>
        <end position="17"/>
    </location>
</feature>
<proteinExistence type="predicted"/>
<evidence type="ECO:0000313" key="4">
    <source>
        <dbReference type="Proteomes" id="UP000002748"/>
    </source>
</evidence>
<comment type="caution">
    <text evidence="3">The sequence shown here is derived from an EMBL/GenBank/DDBJ whole genome shotgun (WGS) entry which is preliminary data.</text>
</comment>
<evidence type="ECO:0000313" key="3">
    <source>
        <dbReference type="EMBL" id="EJT45964.1"/>
    </source>
</evidence>
<dbReference type="VEuPathDB" id="FungiDB:A1Q1_05584"/>
<feature type="region of interest" description="Disordered" evidence="1">
    <location>
        <begin position="1"/>
        <end position="20"/>
    </location>
</feature>
<name>J6ENL7_TRIAS</name>
<dbReference type="KEGG" id="tasa:A1Q1_05584"/>
<protein>
    <submittedName>
        <fullName evidence="3">Uncharacterized protein</fullName>
    </submittedName>
</protein>
<dbReference type="HOGENOM" id="CLU_729953_0_0_1"/>
<dbReference type="EMBL" id="ALBS01000316">
    <property type="protein sequence ID" value="EJT45964.1"/>
    <property type="molecule type" value="Genomic_DNA"/>
</dbReference>
<organism evidence="3 4">
    <name type="scientific">Trichosporon asahii var. asahii (strain ATCC 90039 / CBS 2479 / JCM 2466 / KCTC 7840 / NBRC 103889/ NCYC 2677 / UAMH 7654)</name>
    <name type="common">Yeast</name>
    <dbReference type="NCBI Taxonomy" id="1186058"/>
    <lineage>
        <taxon>Eukaryota</taxon>
        <taxon>Fungi</taxon>
        <taxon>Dikarya</taxon>
        <taxon>Basidiomycota</taxon>
        <taxon>Agaricomycotina</taxon>
        <taxon>Tremellomycetes</taxon>
        <taxon>Trichosporonales</taxon>
        <taxon>Trichosporonaceae</taxon>
        <taxon>Trichosporon</taxon>
    </lineage>
</organism>
<feature type="transmembrane region" description="Helical" evidence="2">
    <location>
        <begin position="228"/>
        <end position="248"/>
    </location>
</feature>
<evidence type="ECO:0000256" key="1">
    <source>
        <dbReference type="SAM" id="MobiDB-lite"/>
    </source>
</evidence>
<accession>J6ENL7</accession>
<dbReference type="RefSeq" id="XP_014176268.1">
    <property type="nucleotide sequence ID" value="XM_014320793.1"/>
</dbReference>
<keyword evidence="2" id="KW-1133">Transmembrane helix</keyword>
<gene>
    <name evidence="3" type="ORF">A1Q1_05584</name>
</gene>
<sequence length="335" mass="37509">MPTRKKQQEMKGQKLDTEPPMFSSNIAGIMALSPQTKYESGNFNSEFTTGGDTFPIERLNITDKVLDQSDKSLNRKLWESFPVNKHLDDIKKMGQEAMVHTAMAMHMGNANIAELLPVHARDQRAQLFIIIYGVCSFIEGEQGSLLASVMQDIAMRKAKNRIDPIATVVAEVEAKKDEANDLFRSINLAPNKDRRTVDALIAYIRALLALAPWYASPLVFSGKQAFDFGIAQLQSALLLNIAIACQYLGDADPRFYRKAMQFASLIIEMRYVKHKTLMKAIQILNSNRNELCRIVGESPGAMPRIVQETLTKMEAKAADGWAHENCRTAKHEGCM</sequence>
<dbReference type="OrthoDB" id="2335338at2759"/>
<dbReference type="GeneID" id="25989096"/>
<feature type="transmembrane region" description="Helical" evidence="2">
    <location>
        <begin position="197"/>
        <end position="216"/>
    </location>
</feature>
<evidence type="ECO:0000256" key="2">
    <source>
        <dbReference type="SAM" id="Phobius"/>
    </source>
</evidence>
<dbReference type="AlphaFoldDB" id="J6ENL7"/>
<dbReference type="Proteomes" id="UP000002748">
    <property type="component" value="Unassembled WGS sequence"/>
</dbReference>
<keyword evidence="2" id="KW-0472">Membrane</keyword>
<keyword evidence="2" id="KW-0812">Transmembrane</keyword>